<evidence type="ECO:0000313" key="1">
    <source>
        <dbReference type="EMBL" id="KPU81812.1"/>
    </source>
</evidence>
<dbReference type="Proteomes" id="UP000007801">
    <property type="component" value="Unassembled WGS sequence"/>
</dbReference>
<sequence>MSSGWVKYITGIRRRHVNKDFWTGFRSISHRLNRSQVLMAMDGLFACILTWSARSIGSSSSGTKCRELYFRVGADRVIFIFAGQAVDRVHSGGESFFEVFGKCISFFLRGSGPSVGLRLGQVPVSLILERYLEWMVRRRLPFNVPSDSPYFGHVVSVSWVQIREHPVHPSPFQVRDPSTLLVGRLALSQGEVWQFCPALSWSDVGVCWCLWRRGLWWRRHGWLPALCFSKVFLESTYGLGSSWKGKRSGRVLIWRGWTQGDHAHRNRDQDWNMVRG</sequence>
<proteinExistence type="predicted"/>
<gene>
    <name evidence="1" type="primary">Dana\GF26717</name>
    <name evidence="1" type="ORF">GF26717</name>
</gene>
<keyword evidence="2" id="KW-1185">Reference proteome</keyword>
<evidence type="ECO:0000313" key="2">
    <source>
        <dbReference type="Proteomes" id="UP000007801"/>
    </source>
</evidence>
<dbReference type="InParanoid" id="A0A0N8P259"/>
<dbReference type="EMBL" id="CH903155">
    <property type="protein sequence ID" value="KPU81812.1"/>
    <property type="molecule type" value="Genomic_DNA"/>
</dbReference>
<protein>
    <submittedName>
        <fullName evidence="1">Uncharacterized protein, isoform G</fullName>
    </submittedName>
</protein>
<name>A0A0N8P259_DROAN</name>
<organism evidence="1 2">
    <name type="scientific">Drosophila ananassae</name>
    <name type="common">Fruit fly</name>
    <dbReference type="NCBI Taxonomy" id="7217"/>
    <lineage>
        <taxon>Eukaryota</taxon>
        <taxon>Metazoa</taxon>
        <taxon>Ecdysozoa</taxon>
        <taxon>Arthropoda</taxon>
        <taxon>Hexapoda</taxon>
        <taxon>Insecta</taxon>
        <taxon>Pterygota</taxon>
        <taxon>Neoptera</taxon>
        <taxon>Endopterygota</taxon>
        <taxon>Diptera</taxon>
        <taxon>Brachycera</taxon>
        <taxon>Muscomorpha</taxon>
        <taxon>Ephydroidea</taxon>
        <taxon>Drosophilidae</taxon>
        <taxon>Drosophila</taxon>
        <taxon>Sophophora</taxon>
    </lineage>
</organism>
<accession>A0A0N8P259</accession>
<dbReference type="AlphaFoldDB" id="A0A0N8P259"/>
<reference evidence="1 2" key="1">
    <citation type="journal article" date="2007" name="Nature">
        <title>Evolution of genes and genomes on the Drosophila phylogeny.</title>
        <authorList>
            <consortium name="Drosophila 12 Genomes Consortium"/>
            <person name="Clark A.G."/>
            <person name="Eisen M.B."/>
            <person name="Smith D.R."/>
            <person name="Bergman C.M."/>
            <person name="Oliver B."/>
            <person name="Markow T.A."/>
            <person name="Kaufman T.C."/>
            <person name="Kellis M."/>
            <person name="Gelbart W."/>
            <person name="Iyer V.N."/>
            <person name="Pollard D.A."/>
            <person name="Sackton T.B."/>
            <person name="Larracuente A.M."/>
            <person name="Singh N.D."/>
            <person name="Abad J.P."/>
            <person name="Abt D.N."/>
            <person name="Adryan B."/>
            <person name="Aguade M."/>
            <person name="Akashi H."/>
            <person name="Anderson W.W."/>
            <person name="Aquadro C.F."/>
            <person name="Ardell D.H."/>
            <person name="Arguello R."/>
            <person name="Artieri C.G."/>
            <person name="Barbash D.A."/>
            <person name="Barker D."/>
            <person name="Barsanti P."/>
            <person name="Batterham P."/>
            <person name="Batzoglou S."/>
            <person name="Begun D."/>
            <person name="Bhutkar A."/>
            <person name="Blanco E."/>
            <person name="Bosak S.A."/>
            <person name="Bradley R.K."/>
            <person name="Brand A.D."/>
            <person name="Brent M.R."/>
            <person name="Brooks A.N."/>
            <person name="Brown R.H."/>
            <person name="Butlin R.K."/>
            <person name="Caggese C."/>
            <person name="Calvi B.R."/>
            <person name="Bernardo de Carvalho A."/>
            <person name="Caspi A."/>
            <person name="Castrezana S."/>
            <person name="Celniker S.E."/>
            <person name="Chang J.L."/>
            <person name="Chapple C."/>
            <person name="Chatterji S."/>
            <person name="Chinwalla A."/>
            <person name="Civetta A."/>
            <person name="Clifton S.W."/>
            <person name="Comeron J.M."/>
            <person name="Costello J.C."/>
            <person name="Coyne J.A."/>
            <person name="Daub J."/>
            <person name="David R.G."/>
            <person name="Delcher A.L."/>
            <person name="Delehaunty K."/>
            <person name="Do C.B."/>
            <person name="Ebling H."/>
            <person name="Edwards K."/>
            <person name="Eickbush T."/>
            <person name="Evans J.D."/>
            <person name="Filipski A."/>
            <person name="Findeiss S."/>
            <person name="Freyhult E."/>
            <person name="Fulton L."/>
            <person name="Fulton R."/>
            <person name="Garcia A.C."/>
            <person name="Gardiner A."/>
            <person name="Garfield D.A."/>
            <person name="Garvin B.E."/>
            <person name="Gibson G."/>
            <person name="Gilbert D."/>
            <person name="Gnerre S."/>
            <person name="Godfrey J."/>
            <person name="Good R."/>
            <person name="Gotea V."/>
            <person name="Gravely B."/>
            <person name="Greenberg A.J."/>
            <person name="Griffiths-Jones S."/>
            <person name="Gross S."/>
            <person name="Guigo R."/>
            <person name="Gustafson E.A."/>
            <person name="Haerty W."/>
            <person name="Hahn M.W."/>
            <person name="Halligan D.L."/>
            <person name="Halpern A.L."/>
            <person name="Halter G.M."/>
            <person name="Han M.V."/>
            <person name="Heger A."/>
            <person name="Hillier L."/>
            <person name="Hinrichs A.S."/>
            <person name="Holmes I."/>
            <person name="Hoskins R.A."/>
            <person name="Hubisz M.J."/>
            <person name="Hultmark D."/>
            <person name="Huntley M.A."/>
            <person name="Jaffe D.B."/>
            <person name="Jagadeeshan S."/>
            <person name="Jeck W.R."/>
            <person name="Johnson J."/>
            <person name="Jones C.D."/>
            <person name="Jordan W.C."/>
            <person name="Karpen G.H."/>
            <person name="Kataoka E."/>
            <person name="Keightley P.D."/>
            <person name="Kheradpour P."/>
            <person name="Kirkness E.F."/>
            <person name="Koerich L.B."/>
            <person name="Kristiansen K."/>
            <person name="Kudrna D."/>
            <person name="Kulathinal R.J."/>
            <person name="Kumar S."/>
            <person name="Kwok R."/>
            <person name="Lander E."/>
            <person name="Langley C.H."/>
            <person name="Lapoint R."/>
            <person name="Lazzaro B.P."/>
            <person name="Lee S.J."/>
            <person name="Levesque L."/>
            <person name="Li R."/>
            <person name="Lin C.F."/>
            <person name="Lin M.F."/>
            <person name="Lindblad-Toh K."/>
            <person name="Llopart A."/>
            <person name="Long M."/>
            <person name="Low L."/>
            <person name="Lozovsky E."/>
            <person name="Lu J."/>
            <person name="Luo M."/>
            <person name="Machado C.A."/>
            <person name="Makalowski W."/>
            <person name="Marzo M."/>
            <person name="Matsuda M."/>
            <person name="Matzkin L."/>
            <person name="McAllister B."/>
            <person name="McBride C.S."/>
            <person name="McKernan B."/>
            <person name="McKernan K."/>
            <person name="Mendez-Lago M."/>
            <person name="Minx P."/>
            <person name="Mollenhauer M.U."/>
            <person name="Montooth K."/>
            <person name="Mount S.M."/>
            <person name="Mu X."/>
            <person name="Myers E."/>
            <person name="Negre B."/>
            <person name="Newfeld S."/>
            <person name="Nielsen R."/>
            <person name="Noor M.A."/>
            <person name="O'Grady P."/>
            <person name="Pachter L."/>
            <person name="Papaceit M."/>
            <person name="Parisi M.J."/>
            <person name="Parisi M."/>
            <person name="Parts L."/>
            <person name="Pedersen J.S."/>
            <person name="Pesole G."/>
            <person name="Phillippy A.M."/>
            <person name="Ponting C.P."/>
            <person name="Pop M."/>
            <person name="Porcelli D."/>
            <person name="Powell J.R."/>
            <person name="Prohaska S."/>
            <person name="Pruitt K."/>
            <person name="Puig M."/>
            <person name="Quesneville H."/>
            <person name="Ram K.R."/>
            <person name="Rand D."/>
            <person name="Rasmussen M.D."/>
            <person name="Reed L.K."/>
            <person name="Reenan R."/>
            <person name="Reily A."/>
            <person name="Remington K.A."/>
            <person name="Rieger T.T."/>
            <person name="Ritchie M.G."/>
            <person name="Robin C."/>
            <person name="Rogers Y.H."/>
            <person name="Rohde C."/>
            <person name="Rozas J."/>
            <person name="Rubenfield M.J."/>
            <person name="Ruiz A."/>
            <person name="Russo S."/>
            <person name="Salzberg S.L."/>
            <person name="Sanchez-Gracia A."/>
            <person name="Saranga D.J."/>
            <person name="Sato H."/>
            <person name="Schaeffer S.W."/>
            <person name="Schatz M.C."/>
            <person name="Schlenke T."/>
            <person name="Schwartz R."/>
            <person name="Segarra C."/>
            <person name="Singh R.S."/>
            <person name="Sirot L."/>
            <person name="Sirota M."/>
            <person name="Sisneros N.B."/>
            <person name="Smith C.D."/>
            <person name="Smith T.F."/>
            <person name="Spieth J."/>
            <person name="Stage D.E."/>
            <person name="Stark A."/>
            <person name="Stephan W."/>
            <person name="Strausberg R.L."/>
            <person name="Strempel S."/>
            <person name="Sturgill D."/>
            <person name="Sutton G."/>
            <person name="Sutton G.G."/>
            <person name="Tao W."/>
            <person name="Teichmann S."/>
            <person name="Tobari Y.N."/>
            <person name="Tomimura Y."/>
            <person name="Tsolas J.M."/>
            <person name="Valente V.L."/>
            <person name="Venter E."/>
            <person name="Venter J.C."/>
            <person name="Vicario S."/>
            <person name="Vieira F.G."/>
            <person name="Vilella A.J."/>
            <person name="Villasante A."/>
            <person name="Walenz B."/>
            <person name="Wang J."/>
            <person name="Wasserman M."/>
            <person name="Watts T."/>
            <person name="Wilson D."/>
            <person name="Wilson R.K."/>
            <person name="Wing R.A."/>
            <person name="Wolfner M.F."/>
            <person name="Wong A."/>
            <person name="Wong G.K."/>
            <person name="Wu C.I."/>
            <person name="Wu G."/>
            <person name="Yamamoto D."/>
            <person name="Yang H.P."/>
            <person name="Yang S.P."/>
            <person name="Yorke J.A."/>
            <person name="Yoshida K."/>
            <person name="Zdobnov E."/>
            <person name="Zhang P."/>
            <person name="Zhang Y."/>
            <person name="Zimin A.V."/>
            <person name="Baldwin J."/>
            <person name="Abdouelleil A."/>
            <person name="Abdulkadir J."/>
            <person name="Abebe A."/>
            <person name="Abera B."/>
            <person name="Abreu J."/>
            <person name="Acer S.C."/>
            <person name="Aftuck L."/>
            <person name="Alexander A."/>
            <person name="An P."/>
            <person name="Anderson E."/>
            <person name="Anderson S."/>
            <person name="Arachi H."/>
            <person name="Azer M."/>
            <person name="Bachantsang P."/>
            <person name="Barry A."/>
            <person name="Bayul T."/>
            <person name="Berlin A."/>
            <person name="Bessette D."/>
            <person name="Bloom T."/>
            <person name="Blye J."/>
            <person name="Boguslavskiy L."/>
            <person name="Bonnet C."/>
            <person name="Boukhgalter B."/>
            <person name="Bourzgui I."/>
            <person name="Brown A."/>
            <person name="Cahill P."/>
            <person name="Channer S."/>
            <person name="Cheshatsang Y."/>
            <person name="Chuda L."/>
            <person name="Citroen M."/>
            <person name="Collymore A."/>
            <person name="Cooke P."/>
            <person name="Costello M."/>
            <person name="D'Aco K."/>
            <person name="Daza R."/>
            <person name="De Haan G."/>
            <person name="DeGray S."/>
            <person name="DeMaso C."/>
            <person name="Dhargay N."/>
            <person name="Dooley K."/>
            <person name="Dooley E."/>
            <person name="Doricent M."/>
            <person name="Dorje P."/>
            <person name="Dorjee K."/>
            <person name="Dupes A."/>
            <person name="Elong R."/>
            <person name="Falk J."/>
            <person name="Farina A."/>
            <person name="Faro S."/>
            <person name="Ferguson D."/>
            <person name="Fisher S."/>
            <person name="Foley C.D."/>
            <person name="Franke A."/>
            <person name="Friedrich D."/>
            <person name="Gadbois L."/>
            <person name="Gearin G."/>
            <person name="Gearin C.R."/>
            <person name="Giannoukos G."/>
            <person name="Goode T."/>
            <person name="Graham J."/>
            <person name="Grandbois E."/>
            <person name="Grewal S."/>
            <person name="Gyaltsen K."/>
            <person name="Hafez N."/>
            <person name="Hagos B."/>
            <person name="Hall J."/>
            <person name="Henson C."/>
            <person name="Hollinger A."/>
            <person name="Honan T."/>
            <person name="Huard M.D."/>
            <person name="Hughes L."/>
            <person name="Hurhula B."/>
            <person name="Husby M.E."/>
            <person name="Kamat A."/>
            <person name="Kanga B."/>
            <person name="Kashin S."/>
            <person name="Khazanovich D."/>
            <person name="Kisner P."/>
            <person name="Lance K."/>
            <person name="Lara M."/>
            <person name="Lee W."/>
            <person name="Lennon N."/>
            <person name="Letendre F."/>
            <person name="LeVine R."/>
            <person name="Lipovsky A."/>
            <person name="Liu X."/>
            <person name="Liu J."/>
            <person name="Liu S."/>
            <person name="Lokyitsang T."/>
            <person name="Lokyitsang Y."/>
            <person name="Lubonja R."/>
            <person name="Lui A."/>
            <person name="MacDonald P."/>
            <person name="Magnisalis V."/>
            <person name="Maru K."/>
            <person name="Matthews C."/>
            <person name="McCusker W."/>
            <person name="McDonough S."/>
            <person name="Mehta T."/>
            <person name="Meldrim J."/>
            <person name="Meneus L."/>
            <person name="Mihai O."/>
            <person name="Mihalev A."/>
            <person name="Mihova T."/>
            <person name="Mittelman R."/>
            <person name="Mlenga V."/>
            <person name="Montmayeur A."/>
            <person name="Mulrain L."/>
            <person name="Navidi A."/>
            <person name="Naylor J."/>
            <person name="Negash T."/>
            <person name="Nguyen T."/>
            <person name="Nguyen N."/>
            <person name="Nicol R."/>
            <person name="Norbu C."/>
            <person name="Norbu N."/>
            <person name="Novod N."/>
            <person name="O'Neill B."/>
            <person name="Osman S."/>
            <person name="Markiewicz E."/>
            <person name="Oyono O.L."/>
            <person name="Patti C."/>
            <person name="Phunkhang P."/>
            <person name="Pierre F."/>
            <person name="Priest M."/>
            <person name="Raghuraman S."/>
            <person name="Rege F."/>
            <person name="Reyes R."/>
            <person name="Rise C."/>
            <person name="Rogov P."/>
            <person name="Ross K."/>
            <person name="Ryan E."/>
            <person name="Settipalli S."/>
            <person name="Shea T."/>
            <person name="Sherpa N."/>
            <person name="Shi L."/>
            <person name="Shih D."/>
            <person name="Sparrow T."/>
            <person name="Spaulding J."/>
            <person name="Stalker J."/>
            <person name="Stange-Thomann N."/>
            <person name="Stavropoulos S."/>
            <person name="Stone C."/>
            <person name="Strader C."/>
            <person name="Tesfaye S."/>
            <person name="Thomson T."/>
            <person name="Thoulutsang Y."/>
            <person name="Thoulutsang D."/>
            <person name="Topham K."/>
            <person name="Topping I."/>
            <person name="Tsamla T."/>
            <person name="Vassiliev H."/>
            <person name="Vo A."/>
            <person name="Wangchuk T."/>
            <person name="Wangdi T."/>
            <person name="Weiand M."/>
            <person name="Wilkinson J."/>
            <person name="Wilson A."/>
            <person name="Yadav S."/>
            <person name="Young G."/>
            <person name="Yu Q."/>
            <person name="Zembek L."/>
            <person name="Zhong D."/>
            <person name="Zimmer A."/>
            <person name="Zwirko Z."/>
            <person name="Jaffe D.B."/>
            <person name="Alvarez P."/>
            <person name="Brockman W."/>
            <person name="Butler J."/>
            <person name="Chin C."/>
            <person name="Gnerre S."/>
            <person name="Grabherr M."/>
            <person name="Kleber M."/>
            <person name="Mauceli E."/>
            <person name="MacCallum I."/>
        </authorList>
    </citation>
    <scope>NUCLEOTIDE SEQUENCE [LARGE SCALE GENOMIC DNA]</scope>
    <source>
        <strain evidence="2">Tucson 14024-0371.13</strain>
    </source>
</reference>